<dbReference type="GO" id="GO:0008168">
    <property type="term" value="F:methyltransferase activity"/>
    <property type="evidence" value="ECO:0007669"/>
    <property type="project" value="UniProtKB-KW"/>
</dbReference>
<dbReference type="PANTHER" id="PTHR30487">
    <property type="entry name" value="TYPE 4 PREPILIN-LIKE PROTEINS LEADER PEPTIDE-PROCESSING ENZYME"/>
    <property type="match status" value="1"/>
</dbReference>
<feature type="compositionally biased region" description="Acidic residues" evidence="2">
    <location>
        <begin position="51"/>
        <end position="66"/>
    </location>
</feature>
<keyword evidence="5" id="KW-0808">Transferase</keyword>
<dbReference type="InterPro" id="IPR000045">
    <property type="entry name" value="Prepilin_IV_endopep_pep"/>
</dbReference>
<keyword evidence="6" id="KW-1185">Reference proteome</keyword>
<feature type="transmembrane region" description="Helical" evidence="3">
    <location>
        <begin position="74"/>
        <end position="92"/>
    </location>
</feature>
<feature type="transmembrane region" description="Helical" evidence="3">
    <location>
        <begin position="128"/>
        <end position="146"/>
    </location>
</feature>
<evidence type="ECO:0000259" key="4">
    <source>
        <dbReference type="Pfam" id="PF01478"/>
    </source>
</evidence>
<comment type="caution">
    <text evidence="5">The sequence shown here is derived from an EMBL/GenBank/DDBJ whole genome shotgun (WGS) entry which is preliminary data.</text>
</comment>
<protein>
    <submittedName>
        <fullName evidence="5">Leader peptidase (Prepilin peptidase)/N-methyltransferase</fullName>
    </submittedName>
</protein>
<dbReference type="AlphaFoldDB" id="A0A2A9EHI2"/>
<evidence type="ECO:0000256" key="2">
    <source>
        <dbReference type="SAM" id="MobiDB-lite"/>
    </source>
</evidence>
<evidence type="ECO:0000256" key="1">
    <source>
        <dbReference type="ARBA" id="ARBA00005801"/>
    </source>
</evidence>
<dbReference type="GO" id="GO:0004190">
    <property type="term" value="F:aspartic-type endopeptidase activity"/>
    <property type="evidence" value="ECO:0007669"/>
    <property type="project" value="InterPro"/>
</dbReference>
<feature type="transmembrane region" description="Helical" evidence="3">
    <location>
        <begin position="233"/>
        <end position="254"/>
    </location>
</feature>
<comment type="similarity">
    <text evidence="1">Belongs to the peptidase A24 family.</text>
</comment>
<name>A0A2A9EHI2_9MICO</name>
<feature type="domain" description="Prepilin type IV endopeptidase peptidase" evidence="4">
    <location>
        <begin position="107"/>
        <end position="217"/>
    </location>
</feature>
<dbReference type="Gene3D" id="1.20.120.1220">
    <property type="match status" value="1"/>
</dbReference>
<dbReference type="PANTHER" id="PTHR30487:SF0">
    <property type="entry name" value="PREPILIN LEADER PEPTIDASE_N-METHYLTRANSFERASE-RELATED"/>
    <property type="match status" value="1"/>
</dbReference>
<dbReference type="EMBL" id="PDJI01000004">
    <property type="protein sequence ID" value="PFG37981.1"/>
    <property type="molecule type" value="Genomic_DNA"/>
</dbReference>
<dbReference type="Proteomes" id="UP000222106">
    <property type="component" value="Unassembled WGS sequence"/>
</dbReference>
<accession>A0A2A9EHI2</accession>
<dbReference type="GO" id="GO:0006465">
    <property type="term" value="P:signal peptide processing"/>
    <property type="evidence" value="ECO:0007669"/>
    <property type="project" value="TreeGrafter"/>
</dbReference>
<gene>
    <name evidence="5" type="ORF">ATJ97_0449</name>
</gene>
<feature type="transmembrane region" description="Helical" evidence="3">
    <location>
        <begin position="98"/>
        <end position="116"/>
    </location>
</feature>
<organism evidence="5 6">
    <name type="scientific">Georgenia soli</name>
    <dbReference type="NCBI Taxonomy" id="638953"/>
    <lineage>
        <taxon>Bacteria</taxon>
        <taxon>Bacillati</taxon>
        <taxon>Actinomycetota</taxon>
        <taxon>Actinomycetes</taxon>
        <taxon>Micrococcales</taxon>
        <taxon>Bogoriellaceae</taxon>
        <taxon>Georgenia</taxon>
    </lineage>
</organism>
<dbReference type="GO" id="GO:0005886">
    <property type="term" value="C:plasma membrane"/>
    <property type="evidence" value="ECO:0007669"/>
    <property type="project" value="TreeGrafter"/>
</dbReference>
<dbReference type="GO" id="GO:0032259">
    <property type="term" value="P:methylation"/>
    <property type="evidence" value="ECO:0007669"/>
    <property type="project" value="UniProtKB-KW"/>
</dbReference>
<reference evidence="5 6" key="1">
    <citation type="submission" date="2017-10" db="EMBL/GenBank/DDBJ databases">
        <title>Sequencing the genomes of 1000 actinobacteria strains.</title>
        <authorList>
            <person name="Klenk H.-P."/>
        </authorList>
    </citation>
    <scope>NUCLEOTIDE SEQUENCE [LARGE SCALE GENOMIC DNA]</scope>
    <source>
        <strain evidence="5 6">DSM 21838</strain>
    </source>
</reference>
<evidence type="ECO:0000256" key="3">
    <source>
        <dbReference type="SAM" id="Phobius"/>
    </source>
</evidence>
<dbReference type="RefSeq" id="WP_098482338.1">
    <property type="nucleotide sequence ID" value="NZ_PDJI01000004.1"/>
</dbReference>
<keyword evidence="5" id="KW-0489">Methyltransferase</keyword>
<proteinExistence type="inferred from homology"/>
<feature type="transmembrane region" description="Helical" evidence="3">
    <location>
        <begin position="201"/>
        <end position="221"/>
    </location>
</feature>
<dbReference type="OrthoDB" id="2087435at2"/>
<feature type="transmembrane region" description="Helical" evidence="3">
    <location>
        <begin position="152"/>
        <end position="170"/>
    </location>
</feature>
<keyword evidence="3" id="KW-0812">Transmembrane</keyword>
<keyword evidence="3" id="KW-0472">Membrane</keyword>
<sequence>MAERSRPDADSVPAEKLPSAVDGVRADQSRAGAGAGAGVRAGADGAPTDLPLDEADSAPAVTEEEPSGIPAGTFTPALLTAAGVVAVLAAAALVGQPWPVVVAGAGLAALGLLLTVIDVRTHRLPDKLVGPGAVWLLVMLTLAAVVEGDLWALGRVVLAGVVSALGYLVLGLVRTGGLGLGDVKLGGVLGLWLGWFGWSAVLAGPMAAFLLGGVLACVLLLARRAGRNSEFAFGPWMILGAALATAGALTGNLLV</sequence>
<keyword evidence="3" id="KW-1133">Transmembrane helix</keyword>
<feature type="region of interest" description="Disordered" evidence="2">
    <location>
        <begin position="1"/>
        <end position="67"/>
    </location>
</feature>
<dbReference type="Pfam" id="PF01478">
    <property type="entry name" value="Peptidase_A24"/>
    <property type="match status" value="1"/>
</dbReference>
<dbReference type="InterPro" id="IPR050882">
    <property type="entry name" value="Prepilin_peptidase/N-MTase"/>
</dbReference>
<evidence type="ECO:0000313" key="5">
    <source>
        <dbReference type="EMBL" id="PFG37981.1"/>
    </source>
</evidence>
<evidence type="ECO:0000313" key="6">
    <source>
        <dbReference type="Proteomes" id="UP000222106"/>
    </source>
</evidence>